<comment type="subcellular location">
    <subcellularLocation>
        <location evidence="1 7">Cell membrane</location>
        <topology evidence="1 7">Multi-pass membrane protein</topology>
    </subcellularLocation>
</comment>
<evidence type="ECO:0000259" key="8">
    <source>
        <dbReference type="PROSITE" id="PS50928"/>
    </source>
</evidence>
<name>A0A917UWY0_9MICO</name>
<dbReference type="GO" id="GO:0005886">
    <property type="term" value="C:plasma membrane"/>
    <property type="evidence" value="ECO:0007669"/>
    <property type="project" value="UniProtKB-SubCell"/>
</dbReference>
<feature type="transmembrane region" description="Helical" evidence="7">
    <location>
        <begin position="163"/>
        <end position="184"/>
    </location>
</feature>
<keyword evidence="2 7" id="KW-0813">Transport</keyword>
<evidence type="ECO:0000256" key="5">
    <source>
        <dbReference type="ARBA" id="ARBA00022989"/>
    </source>
</evidence>
<dbReference type="Pfam" id="PF00528">
    <property type="entry name" value="BPD_transp_1"/>
    <property type="match status" value="1"/>
</dbReference>
<evidence type="ECO:0000256" key="4">
    <source>
        <dbReference type="ARBA" id="ARBA00022692"/>
    </source>
</evidence>
<dbReference type="PROSITE" id="PS50928">
    <property type="entry name" value="ABC_TM1"/>
    <property type="match status" value="1"/>
</dbReference>
<reference evidence="9" key="1">
    <citation type="journal article" date="2014" name="Int. J. Syst. Evol. Microbiol.">
        <title>Complete genome sequence of Corynebacterium casei LMG S-19264T (=DSM 44701T), isolated from a smear-ripened cheese.</title>
        <authorList>
            <consortium name="US DOE Joint Genome Institute (JGI-PGF)"/>
            <person name="Walter F."/>
            <person name="Albersmeier A."/>
            <person name="Kalinowski J."/>
            <person name="Ruckert C."/>
        </authorList>
    </citation>
    <scope>NUCLEOTIDE SEQUENCE</scope>
    <source>
        <strain evidence="9">CGMCC 1.8984</strain>
    </source>
</reference>
<keyword evidence="10" id="KW-1185">Reference proteome</keyword>
<dbReference type="PANTHER" id="PTHR43744:SF12">
    <property type="entry name" value="ABC TRANSPORTER PERMEASE PROTEIN MG189-RELATED"/>
    <property type="match status" value="1"/>
</dbReference>
<dbReference type="GO" id="GO:0055085">
    <property type="term" value="P:transmembrane transport"/>
    <property type="evidence" value="ECO:0007669"/>
    <property type="project" value="InterPro"/>
</dbReference>
<feature type="transmembrane region" description="Helical" evidence="7">
    <location>
        <begin position="205"/>
        <end position="226"/>
    </location>
</feature>
<sequence>MTTTVESTAVDRPAASARRRTGPSYLNTHAAWKWLTAIAGIVIALAMLLPIIWMAFTAFKPESDIVAFPPTLWPRELTFEHFVDVWSRIPFARLYLNTIIFAGSVTLISLLFDSMAAYALARLEFSGRGVVLVLILVLLMLPFQVTLIPLYDMLNSIGLTNTLPGMIIPRMTNAFGIFFLRQFFLSLPKDLEEAARMDGASEWRIYWGVIMPLAKPALLTLGLFHFQYNWNDLLWPLIMSADVESATLPAGLALFMGQHVVEYGLLMAGSLLALLPVIAFFLLIQRSFVAGIATTGLK</sequence>
<dbReference type="CDD" id="cd06261">
    <property type="entry name" value="TM_PBP2"/>
    <property type="match status" value="1"/>
</dbReference>
<evidence type="ECO:0000256" key="6">
    <source>
        <dbReference type="ARBA" id="ARBA00023136"/>
    </source>
</evidence>
<keyword evidence="4 7" id="KW-0812">Transmembrane</keyword>
<evidence type="ECO:0000256" key="3">
    <source>
        <dbReference type="ARBA" id="ARBA00022475"/>
    </source>
</evidence>
<organism evidence="9 10">
    <name type="scientific">Agromyces bauzanensis</name>
    <dbReference type="NCBI Taxonomy" id="1308924"/>
    <lineage>
        <taxon>Bacteria</taxon>
        <taxon>Bacillati</taxon>
        <taxon>Actinomycetota</taxon>
        <taxon>Actinomycetes</taxon>
        <taxon>Micrococcales</taxon>
        <taxon>Microbacteriaceae</taxon>
        <taxon>Agromyces</taxon>
    </lineage>
</organism>
<dbReference type="InterPro" id="IPR000515">
    <property type="entry name" value="MetI-like"/>
</dbReference>
<dbReference type="InterPro" id="IPR035906">
    <property type="entry name" value="MetI-like_sf"/>
</dbReference>
<comment type="similarity">
    <text evidence="7">Belongs to the binding-protein-dependent transport system permease family.</text>
</comment>
<evidence type="ECO:0000256" key="7">
    <source>
        <dbReference type="RuleBase" id="RU363032"/>
    </source>
</evidence>
<evidence type="ECO:0000256" key="2">
    <source>
        <dbReference type="ARBA" id="ARBA00022448"/>
    </source>
</evidence>
<feature type="transmembrane region" description="Helical" evidence="7">
    <location>
        <begin position="34"/>
        <end position="56"/>
    </location>
</feature>
<keyword evidence="5 7" id="KW-1133">Transmembrane helix</keyword>
<dbReference type="EMBL" id="BMMD01000025">
    <property type="protein sequence ID" value="GGJ91760.1"/>
    <property type="molecule type" value="Genomic_DNA"/>
</dbReference>
<keyword evidence="6 7" id="KW-0472">Membrane</keyword>
<dbReference type="Gene3D" id="1.10.3720.10">
    <property type="entry name" value="MetI-like"/>
    <property type="match status" value="1"/>
</dbReference>
<reference evidence="9" key="2">
    <citation type="submission" date="2020-09" db="EMBL/GenBank/DDBJ databases">
        <authorList>
            <person name="Sun Q."/>
            <person name="Zhou Y."/>
        </authorList>
    </citation>
    <scope>NUCLEOTIDE SEQUENCE</scope>
    <source>
        <strain evidence="9">CGMCC 1.8984</strain>
    </source>
</reference>
<dbReference type="SUPFAM" id="SSF161098">
    <property type="entry name" value="MetI-like"/>
    <property type="match status" value="1"/>
</dbReference>
<evidence type="ECO:0000313" key="10">
    <source>
        <dbReference type="Proteomes" id="UP000636956"/>
    </source>
</evidence>
<feature type="transmembrane region" description="Helical" evidence="7">
    <location>
        <begin position="94"/>
        <end position="118"/>
    </location>
</feature>
<dbReference type="PANTHER" id="PTHR43744">
    <property type="entry name" value="ABC TRANSPORTER PERMEASE PROTEIN MG189-RELATED-RELATED"/>
    <property type="match status" value="1"/>
</dbReference>
<gene>
    <name evidence="9" type="primary">ugpE</name>
    <name evidence="9" type="ORF">GCM10011372_32770</name>
</gene>
<feature type="transmembrane region" description="Helical" evidence="7">
    <location>
        <begin position="130"/>
        <end position="151"/>
    </location>
</feature>
<keyword evidence="9" id="KW-0067">ATP-binding</keyword>
<dbReference type="RefSeq" id="WP_188744478.1">
    <property type="nucleotide sequence ID" value="NZ_BAABFW010000050.1"/>
</dbReference>
<protein>
    <submittedName>
        <fullName evidence="9">Sugar ABC transporter ATP-binding protein</fullName>
    </submittedName>
</protein>
<feature type="domain" description="ABC transmembrane type-1" evidence="8">
    <location>
        <begin position="95"/>
        <end position="284"/>
    </location>
</feature>
<keyword evidence="9" id="KW-0547">Nucleotide-binding</keyword>
<keyword evidence="3" id="KW-1003">Cell membrane</keyword>
<proteinExistence type="inferred from homology"/>
<dbReference type="AlphaFoldDB" id="A0A917UWY0"/>
<dbReference type="Proteomes" id="UP000636956">
    <property type="component" value="Unassembled WGS sequence"/>
</dbReference>
<evidence type="ECO:0000256" key="1">
    <source>
        <dbReference type="ARBA" id="ARBA00004651"/>
    </source>
</evidence>
<dbReference type="GO" id="GO:0005524">
    <property type="term" value="F:ATP binding"/>
    <property type="evidence" value="ECO:0007669"/>
    <property type="project" value="UniProtKB-KW"/>
</dbReference>
<evidence type="ECO:0000313" key="9">
    <source>
        <dbReference type="EMBL" id="GGJ91760.1"/>
    </source>
</evidence>
<feature type="transmembrane region" description="Helical" evidence="7">
    <location>
        <begin position="263"/>
        <end position="284"/>
    </location>
</feature>
<comment type="caution">
    <text evidence="9">The sequence shown here is derived from an EMBL/GenBank/DDBJ whole genome shotgun (WGS) entry which is preliminary data.</text>
</comment>
<accession>A0A917UWY0</accession>